<accession>A0A398CSC7</accession>
<sequence>MFAAIQRQFEEGSYYSLAAGSELFRGRARNKDGAEFSAHDFWAPPDGAASHGRYNSIGVSVLYCCSDKQSVPYEIHPSHEQAIDIATITANRELKLFDIDKAFEGFEGFVGSGNEETKLIKRHYLLTNFVGACCERIGYDGIKYDGVARRDAHYVNFAFFHSKDDRKLSIVQTAPYFFEIVYKNPLSEWLRDNLESNARV</sequence>
<gene>
    <name evidence="2" type="ORF">D3H35_02995</name>
</gene>
<keyword evidence="3" id="KW-1185">Reference proteome</keyword>
<dbReference type="EMBL" id="QXJM01000016">
    <property type="protein sequence ID" value="RIE05110.1"/>
    <property type="molecule type" value="Genomic_DNA"/>
</dbReference>
<comment type="caution">
    <text evidence="2">The sequence shown here is derived from an EMBL/GenBank/DDBJ whole genome shotgun (WGS) entry which is preliminary data.</text>
</comment>
<dbReference type="Proteomes" id="UP000266340">
    <property type="component" value="Unassembled WGS sequence"/>
</dbReference>
<feature type="domain" description="RES" evidence="1">
    <location>
        <begin position="35"/>
        <end position="169"/>
    </location>
</feature>
<proteinExistence type="predicted"/>
<evidence type="ECO:0000313" key="3">
    <source>
        <dbReference type="Proteomes" id="UP000266340"/>
    </source>
</evidence>
<dbReference type="InterPro" id="IPR014914">
    <property type="entry name" value="RES_dom"/>
</dbReference>
<organism evidence="2 3">
    <name type="scientific">Cohnella faecalis</name>
    <dbReference type="NCBI Taxonomy" id="2315694"/>
    <lineage>
        <taxon>Bacteria</taxon>
        <taxon>Bacillati</taxon>
        <taxon>Bacillota</taxon>
        <taxon>Bacilli</taxon>
        <taxon>Bacillales</taxon>
        <taxon>Paenibacillaceae</taxon>
        <taxon>Cohnella</taxon>
    </lineage>
</organism>
<reference evidence="2 3" key="1">
    <citation type="submission" date="2018-09" db="EMBL/GenBank/DDBJ databases">
        <title>Cohnella cavernae sp. nov., isolated from a karst cave.</title>
        <authorList>
            <person name="Zhu H."/>
        </authorList>
    </citation>
    <scope>NUCLEOTIDE SEQUENCE [LARGE SCALE GENOMIC DNA]</scope>
    <source>
        <strain evidence="2 3">K2E09-144</strain>
    </source>
</reference>
<evidence type="ECO:0000259" key="1">
    <source>
        <dbReference type="Pfam" id="PF08808"/>
    </source>
</evidence>
<dbReference type="Pfam" id="PF08808">
    <property type="entry name" value="RES"/>
    <property type="match status" value="1"/>
</dbReference>
<protein>
    <submittedName>
        <fullName evidence="2">RES domain-containing protein</fullName>
    </submittedName>
</protein>
<dbReference type="AlphaFoldDB" id="A0A398CSC7"/>
<name>A0A398CSC7_9BACL</name>
<evidence type="ECO:0000313" key="2">
    <source>
        <dbReference type="EMBL" id="RIE05110.1"/>
    </source>
</evidence>